<feature type="compositionally biased region" description="Basic and acidic residues" evidence="1">
    <location>
        <begin position="612"/>
        <end position="631"/>
    </location>
</feature>
<dbReference type="PROSITE" id="PS50004">
    <property type="entry name" value="C2"/>
    <property type="match status" value="1"/>
</dbReference>
<dbReference type="EMBL" id="JBJQOH010000002">
    <property type="protein sequence ID" value="KAL3696818.1"/>
    <property type="molecule type" value="Genomic_DNA"/>
</dbReference>
<comment type="caution">
    <text evidence="3">The sequence shown here is derived from an EMBL/GenBank/DDBJ whole genome shotgun (WGS) entry which is preliminary data.</text>
</comment>
<organism evidence="3 4">
    <name type="scientific">Riccia sorocarpa</name>
    <dbReference type="NCBI Taxonomy" id="122646"/>
    <lineage>
        <taxon>Eukaryota</taxon>
        <taxon>Viridiplantae</taxon>
        <taxon>Streptophyta</taxon>
        <taxon>Embryophyta</taxon>
        <taxon>Marchantiophyta</taxon>
        <taxon>Marchantiopsida</taxon>
        <taxon>Marchantiidae</taxon>
        <taxon>Marchantiales</taxon>
        <taxon>Ricciaceae</taxon>
        <taxon>Riccia</taxon>
    </lineage>
</organism>
<dbReference type="PANTHER" id="PTHR21254:SF1">
    <property type="entry name" value="C2 DOMAIN-CONTAINING PROTEIN 3"/>
    <property type="match status" value="1"/>
</dbReference>
<dbReference type="Proteomes" id="UP001633002">
    <property type="component" value="Unassembled WGS sequence"/>
</dbReference>
<dbReference type="InterPro" id="IPR000008">
    <property type="entry name" value="C2_dom"/>
</dbReference>
<reference evidence="3 4" key="1">
    <citation type="submission" date="2024-09" db="EMBL/GenBank/DDBJ databases">
        <title>Chromosome-scale assembly of Riccia sorocarpa.</title>
        <authorList>
            <person name="Paukszto L."/>
        </authorList>
    </citation>
    <scope>NUCLEOTIDE SEQUENCE [LARGE SCALE GENOMIC DNA]</scope>
    <source>
        <strain evidence="3">LP-2024</strain>
        <tissue evidence="3">Aerial parts of the thallus</tissue>
    </source>
</reference>
<protein>
    <recommendedName>
        <fullName evidence="2">C2 domain-containing protein</fullName>
    </recommendedName>
</protein>
<dbReference type="SUPFAM" id="SSF49562">
    <property type="entry name" value="C2 domain (Calcium/lipid-binding domain, CaLB)"/>
    <property type="match status" value="1"/>
</dbReference>
<name>A0ABD3HZN8_9MARC</name>
<feature type="region of interest" description="Disordered" evidence="1">
    <location>
        <begin position="601"/>
        <end position="634"/>
    </location>
</feature>
<dbReference type="InterPro" id="IPR035892">
    <property type="entry name" value="C2_domain_sf"/>
</dbReference>
<accession>A0ABD3HZN8</accession>
<dbReference type="Gene3D" id="2.60.40.150">
    <property type="entry name" value="C2 domain"/>
    <property type="match status" value="1"/>
</dbReference>
<evidence type="ECO:0000313" key="4">
    <source>
        <dbReference type="Proteomes" id="UP001633002"/>
    </source>
</evidence>
<feature type="compositionally biased region" description="Basic residues" evidence="1">
    <location>
        <begin position="407"/>
        <end position="416"/>
    </location>
</feature>
<evidence type="ECO:0000313" key="3">
    <source>
        <dbReference type="EMBL" id="KAL3696818.1"/>
    </source>
</evidence>
<dbReference type="PANTHER" id="PTHR21254">
    <property type="entry name" value="C2 DOMAIN-CONTAINING PROTEIN 3"/>
    <property type="match status" value="1"/>
</dbReference>
<feature type="region of interest" description="Disordered" evidence="1">
    <location>
        <begin position="265"/>
        <end position="425"/>
    </location>
</feature>
<proteinExistence type="predicted"/>
<gene>
    <name evidence="3" type="ORF">R1sor_010894</name>
</gene>
<sequence length="1462" mass="162264">MVALDFCLVVGTHGQSDEESNYGIKMGRFSMDTGQLSDQQPVEDIIAVYDNTRGIQLANATIRLTMVYNLEDHTALDAKKPSWDAINSSQIQQEISPVNPEVNLFADAGDKFTKRILSPNRQEHVFFAEKVYSAPSSARSRQSVNAKRLIPDADIPLRNSHPIPTAAAPVQQTIRKQLVLDVELPRQRRAQIVEGYLTSSSATSPPRIAHFKDEIASSPVADTAEQVLRSAEVLDSSDECPNLSGRSRQAAELVELANTELIPGRIESPANIESSPGSSPSRSRRRKKRALQERAGAQSRKAKTLHYDSSKGASGQIRVEKAGVGLPQQEPKTKTTFKPPKIPKPGGKGLSESEVISDSSHEKSSRVRKKSPGPSTKILKVNAAPGPKTPPRFKDGTSLKRPETRGKPKTYSKRSRPRAEEEKVSSSMYDLHASFEAEKNFGCDLVQGQRNLNPLDLHRLSGNLAILPEDMVGRYLEGTLADREEDDSSLYQASLQKLIEQIAAFRATLVNSSVKALAERPKPPATTSDRTASTKNKNLISSFKELDNNVGSISRLLMSLLARSDLDDPQYARVAQTELLEDDPSDVLQAALVEELLLAEREKESSTAPSKPEIKSAGEGKPCDVHTEGDSKAPVFVDGLPLRHFEGEHKAPKNDTREPVRDSLCIHGVTEKQRDHSPTFNLHLTLSVGKLLLPESKPGHFRQHGGRLSTCLLTISFPGINHCKAAGSSAPEQSIAISPTLADGGELYFGNESQLNWKNVNRQSLEIWKARRISARALLTWDSGQSLVYQGDILLEEVFTSMPKVFQTKLVLVKGRLENEAAEFATTQADGASATLELAINLLVADSSGKALTGAWLYVTISSITGSKLQPDDQDTSGHLALIVKSDVRSICRIPFYSDWSSSPGNEVKAWRPLKGSHPDGVLQGPKQIESPTLFIEVWRKGTPPLTGNPENLLGLVKVPVKSPKDITKADEEEAVVAEGEYYIWNPYKDVLCGTVEVRILMGSEVQMLRLLQQNRAARIIQSHASGPRDGKQNSSSLVEYNPIKNRNLLTDDKMKMVKHVIEVTVQYATDLPETSALTNCEGTFIKYLFPCDEEAFYTQTMAWRKTIHFSACVHHGIIFPVGQRLDDYFMTQIAATDGDLIFELWGCYSSLSDEETYSPNKLRPSDNGALSAWDMEREPTCKHEDSDSEERERLIGTAKLPYRSLLGLVAAKIHSSSEVRKKFFLTIQLESSLISGAYTRTPTLAVEVSYSTLNREELNHHLRNTIFSNVKISEDSLLEGVVEFDILGAAGLQEAKEIFDLSTTNYFTTGVNSYARYSLFDQNKEFASRYPPCSTTIQPNSSSPQYNWRGSYKVDLNVEVLKELKTGYMSVEVWHQQFPQATRNVKPLVPSKDRTTDLWLGTALIPTRLLVESRQGIEGWYDLISRKGQKVGTINVEVYFKHWKVRPLEFSTTQPHRRFHE</sequence>
<feature type="compositionally biased region" description="Basic and acidic residues" evidence="1">
    <location>
        <begin position="392"/>
        <end position="406"/>
    </location>
</feature>
<feature type="domain" description="C2" evidence="2">
    <location>
        <begin position="1263"/>
        <end position="1422"/>
    </location>
</feature>
<evidence type="ECO:0000256" key="1">
    <source>
        <dbReference type="SAM" id="MobiDB-lite"/>
    </source>
</evidence>
<evidence type="ECO:0000259" key="2">
    <source>
        <dbReference type="PROSITE" id="PS50004"/>
    </source>
</evidence>
<keyword evidence="4" id="KW-1185">Reference proteome</keyword>